<protein>
    <submittedName>
        <fullName evidence="2">Uncharacterized protein</fullName>
    </submittedName>
</protein>
<organism evidence="1 2">
    <name type="scientific">Romanomermis culicivorax</name>
    <name type="common">Nematode worm</name>
    <dbReference type="NCBI Taxonomy" id="13658"/>
    <lineage>
        <taxon>Eukaryota</taxon>
        <taxon>Metazoa</taxon>
        <taxon>Ecdysozoa</taxon>
        <taxon>Nematoda</taxon>
        <taxon>Enoplea</taxon>
        <taxon>Dorylaimia</taxon>
        <taxon>Mermithida</taxon>
        <taxon>Mermithoidea</taxon>
        <taxon>Mermithidae</taxon>
        <taxon>Romanomermis</taxon>
    </lineage>
</organism>
<accession>A0A915IMS5</accession>
<evidence type="ECO:0000313" key="2">
    <source>
        <dbReference type="WBParaSite" id="nRc.2.0.1.t15115-RA"/>
    </source>
</evidence>
<reference evidence="2" key="1">
    <citation type="submission" date="2022-11" db="UniProtKB">
        <authorList>
            <consortium name="WormBaseParasite"/>
        </authorList>
    </citation>
    <scope>IDENTIFICATION</scope>
</reference>
<dbReference type="WBParaSite" id="nRc.2.0.1.t15115-RA">
    <property type="protein sequence ID" value="nRc.2.0.1.t15115-RA"/>
    <property type="gene ID" value="nRc.2.0.1.g15115"/>
</dbReference>
<dbReference type="Proteomes" id="UP000887565">
    <property type="component" value="Unplaced"/>
</dbReference>
<dbReference type="AlphaFoldDB" id="A0A915IMS5"/>
<name>A0A915IMS5_ROMCU</name>
<sequence length="90" mass="9985">MSMELLLPFNKTIRWPADCANVAQNFYCKARIPTVIGCIDVSLIPVAHIQKLEKFSSRGSKPTITKLDDDKSVANIQKITKLFTTGSKST</sequence>
<proteinExistence type="predicted"/>
<keyword evidence="1" id="KW-1185">Reference proteome</keyword>
<evidence type="ECO:0000313" key="1">
    <source>
        <dbReference type="Proteomes" id="UP000887565"/>
    </source>
</evidence>